<dbReference type="KEGG" id="ovb:NB640_09125"/>
<dbReference type="PANTHER" id="PTHR44757">
    <property type="entry name" value="DIGUANYLATE CYCLASE DGCP"/>
    <property type="match status" value="1"/>
</dbReference>
<dbReference type="PROSITE" id="PS50887">
    <property type="entry name" value="GGDEF"/>
    <property type="match status" value="1"/>
</dbReference>
<keyword evidence="11" id="KW-1185">Reference proteome</keyword>
<evidence type="ECO:0000256" key="1">
    <source>
        <dbReference type="ARBA" id="ARBA00004651"/>
    </source>
</evidence>
<evidence type="ECO:0000256" key="5">
    <source>
        <dbReference type="ARBA" id="ARBA00023136"/>
    </source>
</evidence>
<evidence type="ECO:0000313" key="10">
    <source>
        <dbReference type="EMBL" id="WAW09407.1"/>
    </source>
</evidence>
<dbReference type="InterPro" id="IPR052155">
    <property type="entry name" value="Biofilm_reg_signaling"/>
</dbReference>
<keyword evidence="4 7" id="KW-1133">Transmembrane helix</keyword>
<evidence type="ECO:0000256" key="7">
    <source>
        <dbReference type="SAM" id="Phobius"/>
    </source>
</evidence>
<keyword evidence="2" id="KW-1003">Cell membrane</keyword>
<dbReference type="InterPro" id="IPR035919">
    <property type="entry name" value="EAL_sf"/>
</dbReference>
<evidence type="ECO:0000313" key="11">
    <source>
        <dbReference type="Proteomes" id="UP001156215"/>
    </source>
</evidence>
<dbReference type="CDD" id="cd01948">
    <property type="entry name" value="EAL"/>
    <property type="match status" value="1"/>
</dbReference>
<protein>
    <submittedName>
        <fullName evidence="10">EAL domain-containing protein</fullName>
    </submittedName>
</protein>
<feature type="domain" description="EAL" evidence="8">
    <location>
        <begin position="520"/>
        <end position="773"/>
    </location>
</feature>
<evidence type="ECO:0000259" key="8">
    <source>
        <dbReference type="PROSITE" id="PS50883"/>
    </source>
</evidence>
<keyword evidence="3 7" id="KW-0812">Transmembrane</keyword>
<evidence type="ECO:0000256" key="6">
    <source>
        <dbReference type="ARBA" id="ARBA00051114"/>
    </source>
</evidence>
<evidence type="ECO:0000256" key="2">
    <source>
        <dbReference type="ARBA" id="ARBA00022475"/>
    </source>
</evidence>
<evidence type="ECO:0000256" key="4">
    <source>
        <dbReference type="ARBA" id="ARBA00022989"/>
    </source>
</evidence>
<proteinExistence type="predicted"/>
<name>A0A9E9LVC6_9BURK</name>
<organism evidence="10 11">
    <name type="scientific">Oxalobacter vibrioformis</name>
    <dbReference type="NCBI Taxonomy" id="933080"/>
    <lineage>
        <taxon>Bacteria</taxon>
        <taxon>Pseudomonadati</taxon>
        <taxon>Pseudomonadota</taxon>
        <taxon>Betaproteobacteria</taxon>
        <taxon>Burkholderiales</taxon>
        <taxon>Oxalobacteraceae</taxon>
        <taxon>Oxalobacter</taxon>
    </lineage>
</organism>
<dbReference type="Gene3D" id="3.30.70.270">
    <property type="match status" value="1"/>
</dbReference>
<feature type="transmembrane region" description="Helical" evidence="7">
    <location>
        <begin position="305"/>
        <end position="328"/>
    </location>
</feature>
<accession>A0A9E9LVC6</accession>
<dbReference type="Pfam" id="PF00563">
    <property type="entry name" value="EAL"/>
    <property type="match status" value="1"/>
</dbReference>
<dbReference type="InterPro" id="IPR000160">
    <property type="entry name" value="GGDEF_dom"/>
</dbReference>
<keyword evidence="5 7" id="KW-0472">Membrane</keyword>
<dbReference type="GO" id="GO:0071732">
    <property type="term" value="P:cellular response to nitric oxide"/>
    <property type="evidence" value="ECO:0007669"/>
    <property type="project" value="UniProtKB-ARBA"/>
</dbReference>
<dbReference type="GO" id="GO:0005886">
    <property type="term" value="C:plasma membrane"/>
    <property type="evidence" value="ECO:0007669"/>
    <property type="project" value="UniProtKB-SubCell"/>
</dbReference>
<comment type="subcellular location">
    <subcellularLocation>
        <location evidence="1">Cell membrane</location>
        <topology evidence="1">Multi-pass membrane protein</topology>
    </subcellularLocation>
</comment>
<dbReference type="Gene3D" id="3.30.450.20">
    <property type="entry name" value="PAS domain"/>
    <property type="match status" value="2"/>
</dbReference>
<dbReference type="Pfam" id="PF02743">
    <property type="entry name" value="dCache_1"/>
    <property type="match status" value="1"/>
</dbReference>
<dbReference type="Gene3D" id="3.20.20.450">
    <property type="entry name" value="EAL domain"/>
    <property type="match status" value="1"/>
</dbReference>
<dbReference type="InterPro" id="IPR001633">
    <property type="entry name" value="EAL_dom"/>
</dbReference>
<dbReference type="FunFam" id="3.30.70.270:FF:000001">
    <property type="entry name" value="Diguanylate cyclase domain protein"/>
    <property type="match status" value="1"/>
</dbReference>
<dbReference type="CDD" id="cd12914">
    <property type="entry name" value="PDC1_DGC_like"/>
    <property type="match status" value="1"/>
</dbReference>
<dbReference type="SUPFAM" id="SSF55073">
    <property type="entry name" value="Nucleotide cyclase"/>
    <property type="match status" value="1"/>
</dbReference>
<dbReference type="NCBIfam" id="TIGR00254">
    <property type="entry name" value="GGDEF"/>
    <property type="match status" value="1"/>
</dbReference>
<dbReference type="SUPFAM" id="SSF103190">
    <property type="entry name" value="Sensory domain-like"/>
    <property type="match status" value="1"/>
</dbReference>
<dbReference type="RefSeq" id="WP_269308404.1">
    <property type="nucleotide sequence ID" value="NZ_CP098242.1"/>
</dbReference>
<gene>
    <name evidence="10" type="ORF">NB640_09125</name>
</gene>
<dbReference type="InterPro" id="IPR029151">
    <property type="entry name" value="Sensor-like_sf"/>
</dbReference>
<comment type="catalytic activity">
    <reaction evidence="6">
        <text>3',3'-c-di-GMP + H2O = 5'-phosphoguanylyl(3'-&gt;5')guanosine + H(+)</text>
        <dbReference type="Rhea" id="RHEA:24902"/>
        <dbReference type="ChEBI" id="CHEBI:15377"/>
        <dbReference type="ChEBI" id="CHEBI:15378"/>
        <dbReference type="ChEBI" id="CHEBI:58754"/>
        <dbReference type="ChEBI" id="CHEBI:58805"/>
        <dbReference type="EC" id="3.1.4.52"/>
    </reaction>
    <physiologicalReaction direction="left-to-right" evidence="6">
        <dbReference type="Rhea" id="RHEA:24903"/>
    </physiologicalReaction>
</comment>
<dbReference type="SMART" id="SM00052">
    <property type="entry name" value="EAL"/>
    <property type="match status" value="1"/>
</dbReference>
<evidence type="ECO:0000259" key="9">
    <source>
        <dbReference type="PROSITE" id="PS50887"/>
    </source>
</evidence>
<dbReference type="AlphaFoldDB" id="A0A9E9LVC6"/>
<reference evidence="10" key="1">
    <citation type="journal article" date="2022" name="Front. Microbiol.">
        <title>New perspectives on an old grouping: The genomic and phenotypic variability of Oxalobacter formigenes and the implications for calcium oxalate stone prevention.</title>
        <authorList>
            <person name="Chmiel J.A."/>
            <person name="Carr C."/>
            <person name="Stuivenberg G.A."/>
            <person name="Venema R."/>
            <person name="Chanyi R.M."/>
            <person name="Al K.F."/>
            <person name="Giguere D."/>
            <person name="Say H."/>
            <person name="Akouris P.P."/>
            <person name="Dominguez Romero S.A."/>
            <person name="Kwong A."/>
            <person name="Tai V."/>
            <person name="Koval S.F."/>
            <person name="Razvi H."/>
            <person name="Bjazevic J."/>
            <person name="Burton J.P."/>
        </authorList>
    </citation>
    <scope>NUCLEOTIDE SEQUENCE</scope>
    <source>
        <strain evidence="10">WoOx3</strain>
    </source>
</reference>
<dbReference type="EMBL" id="CP098242">
    <property type="protein sequence ID" value="WAW09407.1"/>
    <property type="molecule type" value="Genomic_DNA"/>
</dbReference>
<dbReference type="FunFam" id="3.20.20.450:FF:000001">
    <property type="entry name" value="Cyclic di-GMP phosphodiesterase yahA"/>
    <property type="match status" value="1"/>
</dbReference>
<evidence type="ECO:0000256" key="3">
    <source>
        <dbReference type="ARBA" id="ARBA00022692"/>
    </source>
</evidence>
<dbReference type="PANTHER" id="PTHR44757:SF2">
    <property type="entry name" value="BIOFILM ARCHITECTURE MAINTENANCE PROTEIN MBAA"/>
    <property type="match status" value="1"/>
</dbReference>
<dbReference type="Pfam" id="PF00990">
    <property type="entry name" value="GGDEF"/>
    <property type="match status" value="1"/>
</dbReference>
<dbReference type="GO" id="GO:0071111">
    <property type="term" value="F:cyclic-guanylate-specific phosphodiesterase activity"/>
    <property type="evidence" value="ECO:0007669"/>
    <property type="project" value="UniProtKB-EC"/>
</dbReference>
<dbReference type="SUPFAM" id="SSF141868">
    <property type="entry name" value="EAL domain-like"/>
    <property type="match status" value="1"/>
</dbReference>
<dbReference type="Proteomes" id="UP001156215">
    <property type="component" value="Chromosome"/>
</dbReference>
<dbReference type="SMART" id="SM00267">
    <property type="entry name" value="GGDEF"/>
    <property type="match status" value="1"/>
</dbReference>
<dbReference type="InterPro" id="IPR029787">
    <property type="entry name" value="Nucleotide_cyclase"/>
</dbReference>
<dbReference type="CDD" id="cd01949">
    <property type="entry name" value="GGDEF"/>
    <property type="match status" value="1"/>
</dbReference>
<sequence length="777" mass="87424">MSLICMVASWFIAHAYVSWQTNQAYTVTEKRARIAIGELYEGLHRTMSLLHSFPAIISRDENIQQTLREFNHRPELTSMPHENRSKYLHQYPTVAKASRELAEAVKDIGVISVLWTMRKDGIAIASSNADTPESFSGTNYGDLDYFKAALRGENGQQYAMGRRTNIPGLFFSSPVRAGNEIIGVAAGKIDLSYLYNWISQTNGLLIDEYGVIIQAADPEYEMMALPGAEVGKLSEKQRQTRYQQTEFKTLELKPWDSDSGSPIYKLGESEKPYYVLSTELKDHHLKLMIAIESPATAEKSTKRQILFVTLAAGGMLFILLVAALTYHFKALQLARKARARQELIEHLASHDSLTGLYSRSLTDQLITQGISIASRSGTRFAVMFIDVDLFKDINDSFGHEIGDEVLRELANRIKTAVRKTDIVIRHGGDEFIIIVNDIRDPEDAAGMAVNLQSSIQQPFLIQNTSLVLSASIGIAIYPNDGETPSLLLRHADTALYNVKEKGRADYSFYQTQMSVDLAARKTLEADMIRGLKNNEFFLVYQPQYSHIKGGITGCEALIRWRHPTRRIVPPIEFIPAAERSGFIGTLGEWGLNEACRQANEWRETLGEIPVSVNLSTVQFQRSDLLDIVRRVVKQHHVTPGALELEVTESVLMSDTERTFGIMQEMKSLGIRISIDDFGTGYSSLAYLKKFDADVLKIDRTFVSDMENNSNDRAIISAVINMAQSLDYHVIAEGVESREQYDLLMEMGCYAIQGYWFSKPLPADEFARFYTENQDKMA</sequence>
<dbReference type="InterPro" id="IPR043128">
    <property type="entry name" value="Rev_trsase/Diguanyl_cyclase"/>
</dbReference>
<dbReference type="InterPro" id="IPR033479">
    <property type="entry name" value="dCache_1"/>
</dbReference>
<feature type="domain" description="GGDEF" evidence="9">
    <location>
        <begin position="378"/>
        <end position="511"/>
    </location>
</feature>
<dbReference type="PROSITE" id="PS50883">
    <property type="entry name" value="EAL"/>
    <property type="match status" value="1"/>
</dbReference>